<dbReference type="InterPro" id="IPR039852">
    <property type="entry name" value="CAND1/CAND2"/>
</dbReference>
<feature type="domain" description="ABC transporter" evidence="7">
    <location>
        <begin position="152"/>
        <end position="195"/>
    </location>
</feature>
<dbReference type="GO" id="GO:0010265">
    <property type="term" value="P:SCF complex assembly"/>
    <property type="evidence" value="ECO:0007669"/>
    <property type="project" value="InterPro"/>
</dbReference>
<dbReference type="SUPFAM" id="SSF52540">
    <property type="entry name" value="P-loop containing nucleoside triphosphate hydrolases"/>
    <property type="match status" value="1"/>
</dbReference>
<dbReference type="Gene3D" id="1.25.10.10">
    <property type="entry name" value="Leucine-rich Repeat Variant"/>
    <property type="match status" value="1"/>
</dbReference>
<dbReference type="OrthoDB" id="680238at2759"/>
<reference evidence="9 10" key="1">
    <citation type="journal article" date="2020" name="Nat. Food">
        <title>A phased Vanilla planifolia genome enables genetic improvement of flavour and production.</title>
        <authorList>
            <person name="Hasing T."/>
            <person name="Tang H."/>
            <person name="Brym M."/>
            <person name="Khazi F."/>
            <person name="Huang T."/>
            <person name="Chambers A.H."/>
        </authorList>
    </citation>
    <scope>NUCLEOTIDE SEQUENCE [LARGE SCALE GENOMIC DNA]</scope>
    <source>
        <tissue evidence="9">Leaf</tissue>
    </source>
</reference>
<dbReference type="PANTHER" id="PTHR12696">
    <property type="entry name" value="TIP120"/>
    <property type="match status" value="1"/>
</dbReference>
<evidence type="ECO:0008006" key="11">
    <source>
        <dbReference type="Google" id="ProtNLM"/>
    </source>
</evidence>
<dbReference type="Pfam" id="PF00005">
    <property type="entry name" value="ABC_tran"/>
    <property type="match status" value="1"/>
</dbReference>
<evidence type="ECO:0000259" key="8">
    <source>
        <dbReference type="Pfam" id="PF08623"/>
    </source>
</evidence>
<sequence>MEVEMFKGILEDDGNVNSNEHDCTFDPRNLIPALKQELIRTMDLGPFKHIVDDDLEIRKAAFECVDTLLDNCLDQVNPSSFIVPYLISGLSDHYDVKMPCHLILSKLDDKCLYLQESPEIKDGSVAKSLNLIGGCIEFRDVHFGYLQDQKILDGVSFVVPAGRSVAIVGTSGSGKSTIFRLLFRFFNADSGALQMGVKLIHSLGRLVGGATAW</sequence>
<evidence type="ECO:0000259" key="7">
    <source>
        <dbReference type="Pfam" id="PF00005"/>
    </source>
</evidence>
<proteinExistence type="inferred from homology"/>
<evidence type="ECO:0000256" key="3">
    <source>
        <dbReference type="ARBA" id="ARBA00022737"/>
    </source>
</evidence>
<dbReference type="Gene3D" id="1.20.1560.10">
    <property type="entry name" value="ABC transporter type 1, transmembrane domain"/>
    <property type="match status" value="1"/>
</dbReference>
<accession>A0A835Q608</accession>
<keyword evidence="5" id="KW-1133">Transmembrane helix</keyword>
<dbReference type="InterPro" id="IPR013932">
    <property type="entry name" value="TATA-bd_TIP120"/>
</dbReference>
<gene>
    <name evidence="9" type="ORF">HPP92_019567</name>
</gene>
<dbReference type="InterPro" id="IPR016024">
    <property type="entry name" value="ARM-type_fold"/>
</dbReference>
<dbReference type="EMBL" id="JADCNM010000010">
    <property type="protein sequence ID" value="KAG0465403.1"/>
    <property type="molecule type" value="Genomic_DNA"/>
</dbReference>
<dbReference type="InterPro" id="IPR036640">
    <property type="entry name" value="ABC1_TM_sf"/>
</dbReference>
<dbReference type="InterPro" id="IPR011989">
    <property type="entry name" value="ARM-like"/>
</dbReference>
<evidence type="ECO:0000313" key="9">
    <source>
        <dbReference type="EMBL" id="KAG0465403.1"/>
    </source>
</evidence>
<evidence type="ECO:0000256" key="2">
    <source>
        <dbReference type="ARBA" id="ARBA00022692"/>
    </source>
</evidence>
<keyword evidence="3" id="KW-0677">Repeat</keyword>
<evidence type="ECO:0000313" key="10">
    <source>
        <dbReference type="Proteomes" id="UP000639772"/>
    </source>
</evidence>
<dbReference type="Gene3D" id="3.40.50.300">
    <property type="entry name" value="P-loop containing nucleotide triphosphate hydrolases"/>
    <property type="match status" value="1"/>
</dbReference>
<evidence type="ECO:0000256" key="1">
    <source>
        <dbReference type="ARBA" id="ARBA00007657"/>
    </source>
</evidence>
<feature type="domain" description="TATA-binding protein interacting (TIP20)" evidence="8">
    <location>
        <begin position="34"/>
        <end position="108"/>
    </location>
</feature>
<comment type="similarity">
    <text evidence="1">Belongs to the CAND family.</text>
</comment>
<dbReference type="GO" id="GO:0016020">
    <property type="term" value="C:membrane"/>
    <property type="evidence" value="ECO:0007669"/>
    <property type="project" value="InterPro"/>
</dbReference>
<comment type="caution">
    <text evidence="9">The sequence shown here is derived from an EMBL/GenBank/DDBJ whole genome shotgun (WGS) entry which is preliminary data.</text>
</comment>
<protein>
    <recommendedName>
        <fullName evidence="11">ABC transporter domain-containing protein</fullName>
    </recommendedName>
</protein>
<dbReference type="AlphaFoldDB" id="A0A835Q608"/>
<dbReference type="GO" id="GO:0005524">
    <property type="term" value="F:ATP binding"/>
    <property type="evidence" value="ECO:0007669"/>
    <property type="project" value="InterPro"/>
</dbReference>
<evidence type="ECO:0000256" key="5">
    <source>
        <dbReference type="ARBA" id="ARBA00022989"/>
    </source>
</evidence>
<dbReference type="GO" id="GO:0016887">
    <property type="term" value="F:ATP hydrolysis activity"/>
    <property type="evidence" value="ECO:0007669"/>
    <property type="project" value="InterPro"/>
</dbReference>
<organism evidence="9 10">
    <name type="scientific">Vanilla planifolia</name>
    <name type="common">Vanilla</name>
    <dbReference type="NCBI Taxonomy" id="51239"/>
    <lineage>
        <taxon>Eukaryota</taxon>
        <taxon>Viridiplantae</taxon>
        <taxon>Streptophyta</taxon>
        <taxon>Embryophyta</taxon>
        <taxon>Tracheophyta</taxon>
        <taxon>Spermatophyta</taxon>
        <taxon>Magnoliopsida</taxon>
        <taxon>Liliopsida</taxon>
        <taxon>Asparagales</taxon>
        <taxon>Orchidaceae</taxon>
        <taxon>Vanilloideae</taxon>
        <taxon>Vanilleae</taxon>
        <taxon>Vanilla</taxon>
    </lineage>
</organism>
<evidence type="ECO:0000256" key="6">
    <source>
        <dbReference type="ARBA" id="ARBA00023136"/>
    </source>
</evidence>
<dbReference type="InterPro" id="IPR003439">
    <property type="entry name" value="ABC_transporter-like_ATP-bd"/>
</dbReference>
<dbReference type="Proteomes" id="UP000639772">
    <property type="component" value="Chromosome 10"/>
</dbReference>
<name>A0A835Q608_VANPL</name>
<dbReference type="Pfam" id="PF08623">
    <property type="entry name" value="TIP120"/>
    <property type="match status" value="1"/>
</dbReference>
<dbReference type="SUPFAM" id="SSF48371">
    <property type="entry name" value="ARM repeat"/>
    <property type="match status" value="1"/>
</dbReference>
<keyword evidence="2" id="KW-0812">Transmembrane</keyword>
<keyword evidence="6" id="KW-0472">Membrane</keyword>
<keyword evidence="4" id="KW-0833">Ubl conjugation pathway</keyword>
<evidence type="ECO:0000256" key="4">
    <source>
        <dbReference type="ARBA" id="ARBA00022786"/>
    </source>
</evidence>
<dbReference type="InterPro" id="IPR027417">
    <property type="entry name" value="P-loop_NTPase"/>
</dbReference>